<proteinExistence type="predicted"/>
<dbReference type="EMBL" id="QZCH01000031">
    <property type="protein sequence ID" value="RJG40019.1"/>
    <property type="molecule type" value="Genomic_DNA"/>
</dbReference>
<feature type="compositionally biased region" description="Polar residues" evidence="5">
    <location>
        <begin position="220"/>
        <end position="232"/>
    </location>
</feature>
<dbReference type="Gene3D" id="3.30.1330.60">
    <property type="entry name" value="OmpA-like domain"/>
    <property type="match status" value="1"/>
</dbReference>
<evidence type="ECO:0000256" key="5">
    <source>
        <dbReference type="SAM" id="MobiDB-lite"/>
    </source>
</evidence>
<comment type="subcellular location">
    <subcellularLocation>
        <location evidence="1">Cell outer membrane</location>
    </subcellularLocation>
</comment>
<dbReference type="PRINTS" id="PR01021">
    <property type="entry name" value="OMPADOMAIN"/>
</dbReference>
<dbReference type="InterPro" id="IPR006664">
    <property type="entry name" value="OMP_bac"/>
</dbReference>
<feature type="compositionally biased region" description="Acidic residues" evidence="5">
    <location>
        <begin position="233"/>
        <end position="242"/>
    </location>
</feature>
<evidence type="ECO:0000313" key="8">
    <source>
        <dbReference type="EMBL" id="RJG40019.1"/>
    </source>
</evidence>
<dbReference type="CDD" id="cd07185">
    <property type="entry name" value="OmpA_C-like"/>
    <property type="match status" value="1"/>
</dbReference>
<dbReference type="InterPro" id="IPR006665">
    <property type="entry name" value="OmpA-like"/>
</dbReference>
<reference evidence="8 9" key="2">
    <citation type="submission" date="2019-01" db="EMBL/GenBank/DDBJ databases">
        <title>Motilimonas pumilus sp. nov., isolated from the gut of sea cucumber (Apostichopus japonicus).</title>
        <authorList>
            <person name="Wang F.-Q."/>
            <person name="Ren L.-H."/>
            <person name="Lin Y.-W."/>
            <person name="Sun G.-H."/>
            <person name="Du Z.-J."/>
            <person name="Zhao J.-X."/>
            <person name="Liu X.-J."/>
            <person name="Liu L.-J."/>
        </authorList>
    </citation>
    <scope>NUCLEOTIDE SEQUENCE [LARGE SCALE GENOMIC DNA]</scope>
    <source>
        <strain evidence="8 9">PLHSC7-2</strain>
    </source>
</reference>
<comment type="caution">
    <text evidence="8">The sequence shown here is derived from an EMBL/GenBank/DDBJ whole genome shotgun (WGS) entry which is preliminary data.</text>
</comment>
<protein>
    <submittedName>
        <fullName evidence="8">OmpA family protein</fullName>
    </submittedName>
</protein>
<keyword evidence="3" id="KW-0998">Cell outer membrane</keyword>
<gene>
    <name evidence="8" type="ORF">D1Z90_17635</name>
</gene>
<evidence type="ECO:0000313" key="9">
    <source>
        <dbReference type="Proteomes" id="UP000283255"/>
    </source>
</evidence>
<dbReference type="AlphaFoldDB" id="A0A418YAN1"/>
<keyword evidence="6" id="KW-0732">Signal</keyword>
<dbReference type="InterPro" id="IPR050330">
    <property type="entry name" value="Bact_OuterMem_StrucFunc"/>
</dbReference>
<name>A0A418YAN1_9GAMM</name>
<evidence type="ECO:0000256" key="3">
    <source>
        <dbReference type="ARBA" id="ARBA00023237"/>
    </source>
</evidence>
<feature type="domain" description="OmpA-like" evidence="7">
    <location>
        <begin position="104"/>
        <end position="220"/>
    </location>
</feature>
<organism evidence="8 9">
    <name type="scientific">Motilimonas pumila</name>
    <dbReference type="NCBI Taxonomy" id="2303987"/>
    <lineage>
        <taxon>Bacteria</taxon>
        <taxon>Pseudomonadati</taxon>
        <taxon>Pseudomonadota</taxon>
        <taxon>Gammaproteobacteria</taxon>
        <taxon>Alteromonadales</taxon>
        <taxon>Alteromonadales genera incertae sedis</taxon>
        <taxon>Motilimonas</taxon>
    </lineage>
</organism>
<reference evidence="8 9" key="1">
    <citation type="submission" date="2018-09" db="EMBL/GenBank/DDBJ databases">
        <authorList>
            <person name="Wang F."/>
        </authorList>
    </citation>
    <scope>NUCLEOTIDE SEQUENCE [LARGE SCALE GENOMIC DNA]</scope>
    <source>
        <strain evidence="8 9">PLHSC7-2</strain>
    </source>
</reference>
<evidence type="ECO:0000256" key="2">
    <source>
        <dbReference type="ARBA" id="ARBA00023136"/>
    </source>
</evidence>
<accession>A0A418YAN1</accession>
<feature type="chain" id="PRO_5019526140" evidence="6">
    <location>
        <begin position="22"/>
        <end position="242"/>
    </location>
</feature>
<evidence type="ECO:0000256" key="4">
    <source>
        <dbReference type="PROSITE-ProRule" id="PRU00473"/>
    </source>
</evidence>
<keyword evidence="9" id="KW-1185">Reference proteome</keyword>
<sequence>MQGCTMSRFSSLLFVALLASALQGCSSGPDFDRDGVAYANDECSDTVAGSLVDERGCFVEHQVQTEPDQDIAPRYQAPIVASHKVKVRQAFAEVEPECEQYVHALDGQVFSFTPIYFATNQWRLTAAMKSQLDCVMGASAFANIAIEVQGNTDTVGSAEYNLTLSQKRANSALEYLIVKGVDASQLSIVANGFDKPVAGNETESQRRQNRRTEFVIKAHQGNTSQQESSVLSDSEDEAASAW</sequence>
<dbReference type="PROSITE" id="PS51123">
    <property type="entry name" value="OMPA_2"/>
    <property type="match status" value="1"/>
</dbReference>
<keyword evidence="2 4" id="KW-0472">Membrane</keyword>
<dbReference type="GO" id="GO:0009279">
    <property type="term" value="C:cell outer membrane"/>
    <property type="evidence" value="ECO:0007669"/>
    <property type="project" value="UniProtKB-SubCell"/>
</dbReference>
<evidence type="ECO:0000259" key="7">
    <source>
        <dbReference type="PROSITE" id="PS51123"/>
    </source>
</evidence>
<evidence type="ECO:0000256" key="1">
    <source>
        <dbReference type="ARBA" id="ARBA00004442"/>
    </source>
</evidence>
<feature type="signal peptide" evidence="6">
    <location>
        <begin position="1"/>
        <end position="21"/>
    </location>
</feature>
<dbReference type="Proteomes" id="UP000283255">
    <property type="component" value="Unassembled WGS sequence"/>
</dbReference>
<dbReference type="Pfam" id="PF00691">
    <property type="entry name" value="OmpA"/>
    <property type="match status" value="1"/>
</dbReference>
<dbReference type="SUPFAM" id="SSF103088">
    <property type="entry name" value="OmpA-like"/>
    <property type="match status" value="1"/>
</dbReference>
<dbReference type="InterPro" id="IPR036737">
    <property type="entry name" value="OmpA-like_sf"/>
</dbReference>
<evidence type="ECO:0000256" key="6">
    <source>
        <dbReference type="SAM" id="SignalP"/>
    </source>
</evidence>
<dbReference type="PANTHER" id="PTHR30329:SF21">
    <property type="entry name" value="LIPOPROTEIN YIAD-RELATED"/>
    <property type="match status" value="1"/>
</dbReference>
<feature type="region of interest" description="Disordered" evidence="5">
    <location>
        <begin position="215"/>
        <end position="242"/>
    </location>
</feature>
<dbReference type="PANTHER" id="PTHR30329">
    <property type="entry name" value="STATOR ELEMENT OF FLAGELLAR MOTOR COMPLEX"/>
    <property type="match status" value="1"/>
</dbReference>